<dbReference type="InterPro" id="IPR002314">
    <property type="entry name" value="aa-tRNA-synt_IIb"/>
</dbReference>
<comment type="similarity">
    <text evidence="1">Belongs to the class-II aminoacyl-tRNA synthetase family.</text>
</comment>
<comment type="caution">
    <text evidence="11">The sequence shown here is derived from an EMBL/GenBank/DDBJ whole genome shotgun (WGS) entry which is preliminary data.</text>
</comment>
<gene>
    <name evidence="11" type="ORF">HK103_004772</name>
</gene>
<keyword evidence="5" id="KW-0067">ATP-binding</keyword>
<dbReference type="InterPro" id="IPR036621">
    <property type="entry name" value="Anticodon-bd_dom_sf"/>
</dbReference>
<dbReference type="InterPro" id="IPR045864">
    <property type="entry name" value="aa-tRNA-synth_II/BPL/LPL"/>
</dbReference>
<dbReference type="PROSITE" id="PS50862">
    <property type="entry name" value="AA_TRNA_LIGASE_II"/>
    <property type="match status" value="1"/>
</dbReference>
<dbReference type="Gene3D" id="3.40.50.800">
    <property type="entry name" value="Anticodon-binding domain"/>
    <property type="match status" value="1"/>
</dbReference>
<dbReference type="GO" id="GO:0005524">
    <property type="term" value="F:ATP binding"/>
    <property type="evidence" value="ECO:0007669"/>
    <property type="project" value="UniProtKB-KW"/>
</dbReference>
<evidence type="ECO:0000256" key="2">
    <source>
        <dbReference type="ARBA" id="ARBA00012831"/>
    </source>
</evidence>
<dbReference type="PANTHER" id="PTHR42753">
    <property type="entry name" value="MITOCHONDRIAL RIBOSOME PROTEIN L39/PROLYL-TRNA LIGASE FAMILY MEMBER"/>
    <property type="match status" value="1"/>
</dbReference>
<name>A0AAD5URS3_9FUNG</name>
<organism evidence="11 12">
    <name type="scientific">Boothiomyces macroporosus</name>
    <dbReference type="NCBI Taxonomy" id="261099"/>
    <lineage>
        <taxon>Eukaryota</taxon>
        <taxon>Fungi</taxon>
        <taxon>Fungi incertae sedis</taxon>
        <taxon>Chytridiomycota</taxon>
        <taxon>Chytridiomycota incertae sedis</taxon>
        <taxon>Chytridiomycetes</taxon>
        <taxon>Rhizophydiales</taxon>
        <taxon>Terramycetaceae</taxon>
        <taxon>Boothiomyces</taxon>
    </lineage>
</organism>
<evidence type="ECO:0000256" key="4">
    <source>
        <dbReference type="ARBA" id="ARBA00022741"/>
    </source>
</evidence>
<accession>A0AAD5URS3</accession>
<evidence type="ECO:0000259" key="10">
    <source>
        <dbReference type="PROSITE" id="PS50862"/>
    </source>
</evidence>
<dbReference type="PRINTS" id="PR01046">
    <property type="entry name" value="TRNASYNTHPRO"/>
</dbReference>
<evidence type="ECO:0000256" key="5">
    <source>
        <dbReference type="ARBA" id="ARBA00022840"/>
    </source>
</evidence>
<evidence type="ECO:0000256" key="3">
    <source>
        <dbReference type="ARBA" id="ARBA00022598"/>
    </source>
</evidence>
<dbReference type="SUPFAM" id="SSF55681">
    <property type="entry name" value="Class II aaRS and biotin synthetases"/>
    <property type="match status" value="1"/>
</dbReference>
<evidence type="ECO:0000256" key="9">
    <source>
        <dbReference type="ARBA" id="ARBA00047671"/>
    </source>
</evidence>
<dbReference type="EC" id="6.1.1.15" evidence="2"/>
<dbReference type="GO" id="GO:0005739">
    <property type="term" value="C:mitochondrion"/>
    <property type="evidence" value="ECO:0007669"/>
    <property type="project" value="TreeGrafter"/>
</dbReference>
<dbReference type="InterPro" id="IPR050062">
    <property type="entry name" value="Pro-tRNA_synthetase"/>
</dbReference>
<dbReference type="Pfam" id="PF03129">
    <property type="entry name" value="HGTP_anticodon"/>
    <property type="match status" value="1"/>
</dbReference>
<dbReference type="AlphaFoldDB" id="A0AAD5URS3"/>
<evidence type="ECO:0000256" key="7">
    <source>
        <dbReference type="ARBA" id="ARBA00023146"/>
    </source>
</evidence>
<dbReference type="PANTHER" id="PTHR42753:SF2">
    <property type="entry name" value="PROLINE--TRNA LIGASE"/>
    <property type="match status" value="1"/>
</dbReference>
<evidence type="ECO:0000256" key="1">
    <source>
        <dbReference type="ARBA" id="ARBA00008226"/>
    </source>
</evidence>
<proteinExistence type="inferred from homology"/>
<keyword evidence="6" id="KW-0648">Protein biosynthesis</keyword>
<keyword evidence="12" id="KW-1185">Reference proteome</keyword>
<protein>
    <recommendedName>
        <fullName evidence="2">proline--tRNA ligase</fullName>
        <ecNumber evidence="2">6.1.1.15</ecNumber>
    </recommendedName>
    <alternativeName>
        <fullName evidence="8">Prolyl-tRNA synthetase</fullName>
    </alternativeName>
</protein>
<sequence>MRPCLLSAENWKITGRWNTTSEMYKLRDRKKSEFLLGPTHEEEVTSLVSSLVSSFKSLPLRVYQIGKKYRDELRPRGGLLRAKEFVMKDMYSFDTSASKALETSHEYHIISPIGEDTILKCSNCTYTANVEKAVGTPSVKPGNIKIPSWINLKSELPPIDIESEGVLYRSTSSNGFKYSLVLIPKGRTINSVKLEKNLSLENPQVLLEYDNKVECDIYIDSSLGLFEGYRSIDLVEIKEGDGCSSCKNGILGTERAIEVGHTFYLGTKYSSSLKATFKDTTQKNVLFEMGCYGIGVSRLVSAIIEASHDRHGMIWPTPIAPYKVCVVPVYDKCNREMNKDMEKILSQLVYNMNPHSIHDVALDDRDVSFGFKMKDAQLMGYPYVIVAGQAFLEKGVLEIHERKGGNIREVSDIDELHSFFKNL</sequence>
<dbReference type="EMBL" id="JADGKB010000004">
    <property type="protein sequence ID" value="KAJ3261821.1"/>
    <property type="molecule type" value="Genomic_DNA"/>
</dbReference>
<evidence type="ECO:0000256" key="8">
    <source>
        <dbReference type="ARBA" id="ARBA00029731"/>
    </source>
</evidence>
<dbReference type="InterPro" id="IPR002316">
    <property type="entry name" value="Pro-tRNA-ligase_IIa"/>
</dbReference>
<dbReference type="GO" id="GO:0004827">
    <property type="term" value="F:proline-tRNA ligase activity"/>
    <property type="evidence" value="ECO:0007669"/>
    <property type="project" value="UniProtKB-EC"/>
</dbReference>
<dbReference type="GO" id="GO:0006433">
    <property type="term" value="P:prolyl-tRNA aminoacylation"/>
    <property type="evidence" value="ECO:0007669"/>
    <property type="project" value="InterPro"/>
</dbReference>
<evidence type="ECO:0000313" key="12">
    <source>
        <dbReference type="Proteomes" id="UP001210925"/>
    </source>
</evidence>
<feature type="domain" description="Aminoacyl-transfer RNA synthetases class-II family profile" evidence="10">
    <location>
        <begin position="56"/>
        <end position="316"/>
    </location>
</feature>
<keyword evidence="4" id="KW-0547">Nucleotide-binding</keyword>
<evidence type="ECO:0000256" key="6">
    <source>
        <dbReference type="ARBA" id="ARBA00022917"/>
    </source>
</evidence>
<keyword evidence="7" id="KW-0030">Aminoacyl-tRNA synthetase</keyword>
<dbReference type="InterPro" id="IPR006195">
    <property type="entry name" value="aa-tRNA-synth_II"/>
</dbReference>
<dbReference type="SUPFAM" id="SSF52954">
    <property type="entry name" value="Class II aaRS ABD-related"/>
    <property type="match status" value="1"/>
</dbReference>
<reference evidence="11" key="1">
    <citation type="submission" date="2020-05" db="EMBL/GenBank/DDBJ databases">
        <title>Phylogenomic resolution of chytrid fungi.</title>
        <authorList>
            <person name="Stajich J.E."/>
            <person name="Amses K."/>
            <person name="Simmons R."/>
            <person name="Seto K."/>
            <person name="Myers J."/>
            <person name="Bonds A."/>
            <person name="Quandt C.A."/>
            <person name="Barry K."/>
            <person name="Liu P."/>
            <person name="Grigoriev I."/>
            <person name="Longcore J.E."/>
            <person name="James T.Y."/>
        </authorList>
    </citation>
    <scope>NUCLEOTIDE SEQUENCE</scope>
    <source>
        <strain evidence="11">PLAUS21</strain>
    </source>
</reference>
<dbReference type="Proteomes" id="UP001210925">
    <property type="component" value="Unassembled WGS sequence"/>
</dbReference>
<dbReference type="Gene3D" id="3.30.930.10">
    <property type="entry name" value="Bira Bifunctional Protein, Domain 2"/>
    <property type="match status" value="2"/>
</dbReference>
<keyword evidence="3" id="KW-0436">Ligase</keyword>
<dbReference type="InterPro" id="IPR004154">
    <property type="entry name" value="Anticodon-bd"/>
</dbReference>
<dbReference type="Pfam" id="PF00587">
    <property type="entry name" value="tRNA-synt_2b"/>
    <property type="match status" value="1"/>
</dbReference>
<comment type="catalytic activity">
    <reaction evidence="9">
        <text>tRNA(Pro) + L-proline + ATP = L-prolyl-tRNA(Pro) + AMP + diphosphate</text>
        <dbReference type="Rhea" id="RHEA:14305"/>
        <dbReference type="Rhea" id="RHEA-COMP:9700"/>
        <dbReference type="Rhea" id="RHEA-COMP:9702"/>
        <dbReference type="ChEBI" id="CHEBI:30616"/>
        <dbReference type="ChEBI" id="CHEBI:33019"/>
        <dbReference type="ChEBI" id="CHEBI:60039"/>
        <dbReference type="ChEBI" id="CHEBI:78442"/>
        <dbReference type="ChEBI" id="CHEBI:78532"/>
        <dbReference type="ChEBI" id="CHEBI:456215"/>
        <dbReference type="EC" id="6.1.1.15"/>
    </reaction>
</comment>
<evidence type="ECO:0000313" key="11">
    <source>
        <dbReference type="EMBL" id="KAJ3261821.1"/>
    </source>
</evidence>